<dbReference type="AlphaFoldDB" id="A0A1V9V9N9"/>
<gene>
    <name evidence="1" type="ORF">AS859_11040</name>
</gene>
<feature type="non-terminal residue" evidence="1">
    <location>
        <position position="1"/>
    </location>
</feature>
<accession>A0A1V9V9N9</accession>
<protein>
    <submittedName>
        <fullName evidence="1">Uncharacterized protein</fullName>
    </submittedName>
</protein>
<sequence>SIKIKNIKDFTNKEISAKIFRIIAQKSYPREDFLDIFRKAIHSAIVTHQERVKINGQIHKDTLEKLSKKTNDDVVLVRGGFATNGEAIRYDVFKSDNKIEFKRIAPKYCNKKVELLPQANDNSAKFMFSIYKNGLLKVDFIKDDELFNIKGIFSKIDADAKGILTYIYLNSVRNTEDNLFISFVSGFLNSTIYDDAYLGGDEKNEMITRIYGIAFFDK</sequence>
<dbReference type="Proteomes" id="UP000192599">
    <property type="component" value="Unassembled WGS sequence"/>
</dbReference>
<comment type="caution">
    <text evidence="1">The sequence shown here is derived from an EMBL/GenBank/DDBJ whole genome shotgun (WGS) entry which is preliminary data.</text>
</comment>
<dbReference type="EMBL" id="LNTC01000366">
    <property type="protein sequence ID" value="OQR40559.1"/>
    <property type="molecule type" value="Genomic_DNA"/>
</dbReference>
<name>A0A1V9V9N9_9BACT</name>
<evidence type="ECO:0000313" key="2">
    <source>
        <dbReference type="Proteomes" id="UP000192599"/>
    </source>
</evidence>
<proteinExistence type="predicted"/>
<organism evidence="1 2">
    <name type="scientific">Aliarcobacter cryaerophilus</name>
    <dbReference type="NCBI Taxonomy" id="28198"/>
    <lineage>
        <taxon>Bacteria</taxon>
        <taxon>Pseudomonadati</taxon>
        <taxon>Campylobacterota</taxon>
        <taxon>Epsilonproteobacteria</taxon>
        <taxon>Campylobacterales</taxon>
        <taxon>Arcobacteraceae</taxon>
        <taxon>Aliarcobacter</taxon>
    </lineage>
</organism>
<evidence type="ECO:0000313" key="1">
    <source>
        <dbReference type="EMBL" id="OQR40559.1"/>
    </source>
</evidence>
<reference evidence="1 2" key="1">
    <citation type="submission" date="2017-04" db="EMBL/GenBank/DDBJ databases">
        <title>Accumulation and expression of multiple antibiotic resistance genes in Arcobacter cryaerophilus that thrives in sewage.</title>
        <authorList>
            <person name="Millar J.A."/>
            <person name="Raghavan R."/>
        </authorList>
    </citation>
    <scope>NUCLEOTIDE SEQUENCE [LARGE SCALE GENOMIC DNA]</scope>
    <source>
        <strain evidence="1 2">AZT-1</strain>
    </source>
</reference>
<feature type="non-terminal residue" evidence="1">
    <location>
        <position position="218"/>
    </location>
</feature>